<sequence>MADDNTNNEEVEITPGTPEFEKMVFKLNNEVNAENLGILNYGGNELQEIQPGVYSQPAYVDDNFNLFFVITQLIEDDWLIAFSTATIENGSDITDLSEPLPTGKGLNMLGEVSPEDANNLLQYFSTLADAKRGEWRLLE</sequence>
<organism evidence="1 2">
    <name type="scientific">Secundilactobacillus kimchicus JCM 15530</name>
    <dbReference type="NCBI Taxonomy" id="1302272"/>
    <lineage>
        <taxon>Bacteria</taxon>
        <taxon>Bacillati</taxon>
        <taxon>Bacillota</taxon>
        <taxon>Bacilli</taxon>
        <taxon>Lactobacillales</taxon>
        <taxon>Lactobacillaceae</taxon>
        <taxon>Secundilactobacillus</taxon>
    </lineage>
</organism>
<dbReference type="RefSeq" id="WP_054659613.1">
    <property type="nucleotide sequence ID" value="NZ_AZCX01000001.1"/>
</dbReference>
<gene>
    <name evidence="1" type="ORF">FC96_GL000375</name>
</gene>
<evidence type="ECO:0000313" key="1">
    <source>
        <dbReference type="EMBL" id="KRK49448.1"/>
    </source>
</evidence>
<dbReference type="OrthoDB" id="2305353at2"/>
<protein>
    <submittedName>
        <fullName evidence="1">Uncharacterized protein</fullName>
    </submittedName>
</protein>
<dbReference type="Proteomes" id="UP000050911">
    <property type="component" value="Unassembled WGS sequence"/>
</dbReference>
<reference evidence="1" key="1">
    <citation type="journal article" date="2015" name="Genome Announc.">
        <title>Expanding the biotechnology potential of lactobacilli through comparative genomics of 213 strains and associated genera.</title>
        <authorList>
            <person name="Sun Z."/>
            <person name="Harris H.M."/>
            <person name="McCann A."/>
            <person name="Guo C."/>
            <person name="Argimon S."/>
            <person name="Zhang W."/>
            <person name="Yang X."/>
            <person name="Jeffery I.B."/>
            <person name="Cooney J.C."/>
            <person name="Kagawa T.F."/>
            <person name="Liu W."/>
            <person name="Song Y."/>
            <person name="Salvetti E."/>
            <person name="Wrobel A."/>
            <person name="Rasinkangas P."/>
            <person name="Parkhill J."/>
            <person name="Rea M.C."/>
            <person name="O'Sullivan O."/>
            <person name="Ritari J."/>
            <person name="Douillard F.P."/>
            <person name="Paul Ross R."/>
            <person name="Yang R."/>
            <person name="Briner A.E."/>
            <person name="Felis G.E."/>
            <person name="de Vos W.M."/>
            <person name="Barrangou R."/>
            <person name="Klaenhammer T.R."/>
            <person name="Caufield P.W."/>
            <person name="Cui Y."/>
            <person name="Zhang H."/>
            <person name="O'Toole P.W."/>
        </authorList>
    </citation>
    <scope>NUCLEOTIDE SEQUENCE [LARGE SCALE GENOMIC DNA]</scope>
    <source>
        <strain evidence="1">JCM 15530</strain>
    </source>
</reference>
<name>A0A0R1HSI8_9LACO</name>
<dbReference type="STRING" id="1302272.FC96_GL000375"/>
<accession>A0A0R1HSI8</accession>
<dbReference type="AlphaFoldDB" id="A0A0R1HSI8"/>
<dbReference type="EMBL" id="AZCX01000001">
    <property type="protein sequence ID" value="KRK49448.1"/>
    <property type="molecule type" value="Genomic_DNA"/>
</dbReference>
<dbReference type="PATRIC" id="fig|1302272.5.peg.372"/>
<proteinExistence type="predicted"/>
<comment type="caution">
    <text evidence="1">The sequence shown here is derived from an EMBL/GenBank/DDBJ whole genome shotgun (WGS) entry which is preliminary data.</text>
</comment>
<keyword evidence="2" id="KW-1185">Reference proteome</keyword>
<evidence type="ECO:0000313" key="2">
    <source>
        <dbReference type="Proteomes" id="UP000050911"/>
    </source>
</evidence>